<dbReference type="RefSeq" id="WP_076704850.1">
    <property type="nucleotide sequence ID" value="NZ_MRDE01000072.1"/>
</dbReference>
<dbReference type="SUPFAM" id="SSF117396">
    <property type="entry name" value="TM1631-like"/>
    <property type="match status" value="1"/>
</dbReference>
<evidence type="ECO:0000313" key="1">
    <source>
        <dbReference type="EMBL" id="OMH23600.1"/>
    </source>
</evidence>
<sequence length="300" mass="33353">MAHDDDAATVTGIARVGISGWRYTPWRGTFYPPGLRQRDELAYASQRLASVEINGSFYSLQRPSSYRQWYADTPDGFVFAVKGGRYITHLLRLRNVHTALANFFASGVLALADKLGPVLWQLPERAAYDGALLDEFLARLPATTAEAARLAADRDERMTDERTWFDVDGDRPLRHALEIRHPSYDTPVFTEQLRRHGVALVVADTAGRWPDLRHVTADFVYVRLHGAEELYTSGYTEAELDRWAATVNGWLTGTGCPDGAGRDVYVYFDNDVKVRAPVDVMGLARRLGAGPVLPGALVAE</sequence>
<reference evidence="1 2" key="1">
    <citation type="submission" date="2016-12" db="EMBL/GenBank/DDBJ databases">
        <title>Draft genome of Tersicoccus phoenicis 1P05MA.</title>
        <authorList>
            <person name="Nakajima Y."/>
            <person name="Yoshizawa S."/>
            <person name="Nakamura K."/>
            <person name="Ogura Y."/>
            <person name="Hayashi T."/>
            <person name="Kogure K."/>
        </authorList>
    </citation>
    <scope>NUCLEOTIDE SEQUENCE [LARGE SCALE GENOMIC DNA]</scope>
    <source>
        <strain evidence="1 2">1p05MA</strain>
    </source>
</reference>
<accession>A0A1R1L7W1</accession>
<keyword evidence="2" id="KW-1185">Reference proteome</keyword>
<dbReference type="Gene3D" id="3.20.20.410">
    <property type="entry name" value="Protein of unknown function UPF0759"/>
    <property type="match status" value="1"/>
</dbReference>
<dbReference type="PANTHER" id="PTHR30348:SF4">
    <property type="entry name" value="DUF72 DOMAIN-CONTAINING PROTEIN"/>
    <property type="match status" value="1"/>
</dbReference>
<evidence type="ECO:0008006" key="3">
    <source>
        <dbReference type="Google" id="ProtNLM"/>
    </source>
</evidence>
<dbReference type="PANTHER" id="PTHR30348">
    <property type="entry name" value="UNCHARACTERIZED PROTEIN YECE"/>
    <property type="match status" value="1"/>
</dbReference>
<dbReference type="InterPro" id="IPR002763">
    <property type="entry name" value="DUF72"/>
</dbReference>
<dbReference type="EMBL" id="MRDE01000072">
    <property type="protein sequence ID" value="OMH23600.1"/>
    <property type="molecule type" value="Genomic_DNA"/>
</dbReference>
<dbReference type="Pfam" id="PF01904">
    <property type="entry name" value="DUF72"/>
    <property type="match status" value="1"/>
</dbReference>
<comment type="caution">
    <text evidence="1">The sequence shown here is derived from an EMBL/GenBank/DDBJ whole genome shotgun (WGS) entry which is preliminary data.</text>
</comment>
<gene>
    <name evidence="1" type="ORF">BKD30_11880</name>
</gene>
<organism evidence="1 2">
    <name type="scientific">Tersicoccus phoenicis</name>
    <dbReference type="NCBI Taxonomy" id="554083"/>
    <lineage>
        <taxon>Bacteria</taxon>
        <taxon>Bacillati</taxon>
        <taxon>Actinomycetota</taxon>
        <taxon>Actinomycetes</taxon>
        <taxon>Micrococcales</taxon>
        <taxon>Micrococcaceae</taxon>
        <taxon>Tersicoccus</taxon>
    </lineage>
</organism>
<dbReference type="AlphaFoldDB" id="A0A1R1L7W1"/>
<proteinExistence type="predicted"/>
<name>A0A1R1L7W1_9MICC</name>
<evidence type="ECO:0000313" key="2">
    <source>
        <dbReference type="Proteomes" id="UP000187085"/>
    </source>
</evidence>
<dbReference type="Proteomes" id="UP000187085">
    <property type="component" value="Unassembled WGS sequence"/>
</dbReference>
<dbReference type="OrthoDB" id="9780310at2"/>
<dbReference type="InterPro" id="IPR036520">
    <property type="entry name" value="UPF0759_sf"/>
</dbReference>
<dbReference type="STRING" id="554083.BKD30_11880"/>
<protein>
    <recommendedName>
        <fullName evidence="3">DUF72 domain-containing protein</fullName>
    </recommendedName>
</protein>